<dbReference type="GO" id="GO:0097367">
    <property type="term" value="F:carbohydrate derivative binding"/>
    <property type="evidence" value="ECO:0007669"/>
    <property type="project" value="InterPro"/>
</dbReference>
<dbReference type="Proteomes" id="UP000614469">
    <property type="component" value="Unassembled WGS sequence"/>
</dbReference>
<keyword evidence="1 4" id="KW-0312">Gluconeogenesis</keyword>
<dbReference type="PANTHER" id="PTHR11469:SF1">
    <property type="entry name" value="GLUCOSE-6-PHOSPHATE ISOMERASE"/>
    <property type="match status" value="1"/>
</dbReference>
<dbReference type="GO" id="GO:0004347">
    <property type="term" value="F:glucose-6-phosphate isomerase activity"/>
    <property type="evidence" value="ECO:0007669"/>
    <property type="project" value="UniProtKB-EC"/>
</dbReference>
<dbReference type="EMBL" id="JACNJN010000074">
    <property type="protein sequence ID" value="MBC8334647.1"/>
    <property type="molecule type" value="Genomic_DNA"/>
</dbReference>
<evidence type="ECO:0000256" key="3">
    <source>
        <dbReference type="ARBA" id="ARBA00023235"/>
    </source>
</evidence>
<dbReference type="CDD" id="cd05015">
    <property type="entry name" value="SIS_PGI_1"/>
    <property type="match status" value="1"/>
</dbReference>
<proteinExistence type="inferred from homology"/>
<keyword evidence="3 4" id="KW-0413">Isomerase</keyword>
<gene>
    <name evidence="5" type="ORF">H8E29_05235</name>
</gene>
<comment type="catalytic activity">
    <reaction evidence="4">
        <text>alpha-D-glucose 6-phosphate = beta-D-fructose 6-phosphate</text>
        <dbReference type="Rhea" id="RHEA:11816"/>
        <dbReference type="ChEBI" id="CHEBI:57634"/>
        <dbReference type="ChEBI" id="CHEBI:58225"/>
        <dbReference type="EC" id="5.3.1.9"/>
    </reaction>
</comment>
<dbReference type="GO" id="GO:0051156">
    <property type="term" value="P:glucose 6-phosphate metabolic process"/>
    <property type="evidence" value="ECO:0007669"/>
    <property type="project" value="TreeGrafter"/>
</dbReference>
<dbReference type="PROSITE" id="PS51463">
    <property type="entry name" value="P_GLUCOSE_ISOMERASE_3"/>
    <property type="match status" value="1"/>
</dbReference>
<dbReference type="GO" id="GO:0048029">
    <property type="term" value="F:monosaccharide binding"/>
    <property type="evidence" value="ECO:0007669"/>
    <property type="project" value="TreeGrafter"/>
</dbReference>
<accession>A0A8J6TIU1</accession>
<dbReference type="EC" id="5.3.1.9" evidence="4"/>
<dbReference type="InterPro" id="IPR035476">
    <property type="entry name" value="SIS_PGI_1"/>
</dbReference>
<evidence type="ECO:0000256" key="1">
    <source>
        <dbReference type="ARBA" id="ARBA00022432"/>
    </source>
</evidence>
<evidence type="ECO:0000313" key="6">
    <source>
        <dbReference type="Proteomes" id="UP000614469"/>
    </source>
</evidence>
<dbReference type="SUPFAM" id="SSF53697">
    <property type="entry name" value="SIS domain"/>
    <property type="match status" value="1"/>
</dbReference>
<dbReference type="InterPro" id="IPR046348">
    <property type="entry name" value="SIS_dom_sf"/>
</dbReference>
<comment type="caution">
    <text evidence="5">The sequence shown here is derived from an EMBL/GenBank/DDBJ whole genome shotgun (WGS) entry which is preliminary data.</text>
</comment>
<keyword evidence="2 4" id="KW-0324">Glycolysis</keyword>
<dbReference type="UniPathway" id="UPA00109">
    <property type="reaction ID" value="UER00181"/>
</dbReference>
<reference evidence="5 6" key="1">
    <citation type="submission" date="2020-08" db="EMBL/GenBank/DDBJ databases">
        <title>Bridging the membrane lipid divide: bacteria of the FCB group superphylum have the potential to synthesize archaeal ether lipids.</title>
        <authorList>
            <person name="Villanueva L."/>
            <person name="Von Meijenfeldt F.A.B."/>
            <person name="Westbye A.B."/>
            <person name="Yadav S."/>
            <person name="Hopmans E.C."/>
            <person name="Dutilh B.E."/>
            <person name="Sinninghe Damste J.S."/>
        </authorList>
    </citation>
    <scope>NUCLEOTIDE SEQUENCE [LARGE SCALE GENOMIC DNA]</scope>
    <source>
        <strain evidence="5">NIOZ-UU36</strain>
    </source>
</reference>
<dbReference type="GO" id="GO:0005829">
    <property type="term" value="C:cytosol"/>
    <property type="evidence" value="ECO:0007669"/>
    <property type="project" value="TreeGrafter"/>
</dbReference>
<comment type="pathway">
    <text evidence="4">Carbohydrate degradation; glycolysis; D-glyceraldehyde 3-phosphate and glycerone phosphate from D-glucose: step 2/4.</text>
</comment>
<evidence type="ECO:0000256" key="2">
    <source>
        <dbReference type="ARBA" id="ARBA00023152"/>
    </source>
</evidence>
<comment type="similarity">
    <text evidence="4">Belongs to the GPI family.</text>
</comment>
<dbReference type="InterPro" id="IPR001672">
    <property type="entry name" value="G6P_Isomerase"/>
</dbReference>
<sequence length="550" mass="59540">MTQLKELQASVSKRIAQLKADSVNSRLWAHDPTLWTDDPVGQAEVKHRLGWLDLPETSRDLAKEATAFAQEVKDSGITKTLLLGMGGSSLGPEVMSLIFNLKPGKFAILDSTDPAQVAEAAQNFPPTETLYIVASKSGGTAETMSAFYYFWEQSGGDGSRFIAITDAGSGLEKLARESNFRKIFLADSNVGGRYSALTAFGLVPAALMGVDLDRALDSAAEMMAHCAVSERSEAQTKGGSANNPGILLGAVMGEAALAGRDKLTLITDTSFNSFGAWAEQLIAESTGKEGKGIIPVDGESLLAADKYEEDRLFVYLRQDGAHDELIKQLGVQNHPIVVIPITNHYSLFTEFYRWEYATAIACHILGVNAFDQPNVEAAKIEARAQIDAYNQNGMLDEGQPVWEQDGVKLYADFEIREADLSSAFDSFLAQGQESDYVALQAYLPRNPQTGASLKKLRDFIQGKTGLATTLGYGPRFLHSTGQLHKGGANNGIFIQITMDAETDIEIPAQGMSFGTLERAQTLGDFSALLASGRRVLRVHLPSLDKLSQLQ</sequence>
<dbReference type="PANTHER" id="PTHR11469">
    <property type="entry name" value="GLUCOSE-6-PHOSPHATE ISOMERASE"/>
    <property type="match status" value="1"/>
</dbReference>
<dbReference type="GO" id="GO:0006094">
    <property type="term" value="P:gluconeogenesis"/>
    <property type="evidence" value="ECO:0007669"/>
    <property type="project" value="UniProtKB-KW"/>
</dbReference>
<dbReference type="GO" id="GO:0006096">
    <property type="term" value="P:glycolytic process"/>
    <property type="evidence" value="ECO:0007669"/>
    <property type="project" value="UniProtKB-UniPathway"/>
</dbReference>
<dbReference type="Gene3D" id="3.40.50.10490">
    <property type="entry name" value="Glucose-6-phosphate isomerase like protein, domain 1"/>
    <property type="match status" value="3"/>
</dbReference>
<dbReference type="AlphaFoldDB" id="A0A8J6TIU1"/>
<name>A0A8J6TIU1_9CHLR</name>
<organism evidence="5 6">
    <name type="scientific">Candidatus Desulfolinea nitratireducens</name>
    <dbReference type="NCBI Taxonomy" id="2841698"/>
    <lineage>
        <taxon>Bacteria</taxon>
        <taxon>Bacillati</taxon>
        <taxon>Chloroflexota</taxon>
        <taxon>Anaerolineae</taxon>
        <taxon>Anaerolineales</taxon>
        <taxon>Anaerolineales incertae sedis</taxon>
        <taxon>Candidatus Desulfolinea</taxon>
    </lineage>
</organism>
<evidence type="ECO:0000313" key="5">
    <source>
        <dbReference type="EMBL" id="MBC8334647.1"/>
    </source>
</evidence>
<dbReference type="Pfam" id="PF00342">
    <property type="entry name" value="PGI"/>
    <property type="match status" value="1"/>
</dbReference>
<protein>
    <recommendedName>
        <fullName evidence="4">Glucose-6-phosphate isomerase</fullName>
        <ecNumber evidence="4">5.3.1.9</ecNumber>
    </recommendedName>
</protein>
<evidence type="ECO:0000256" key="4">
    <source>
        <dbReference type="RuleBase" id="RU000612"/>
    </source>
</evidence>
<dbReference type="PRINTS" id="PR00662">
    <property type="entry name" value="G6PISOMERASE"/>
</dbReference>